<dbReference type="Proteomes" id="UP000005084">
    <property type="component" value="Unassembled WGS sequence"/>
</dbReference>
<feature type="domain" description="AAA" evidence="1">
    <location>
        <begin position="36"/>
        <end position="148"/>
    </location>
</feature>
<dbReference type="HOGENOM" id="CLU_041527_4_1_11"/>
<proteinExistence type="predicted"/>
<protein>
    <recommendedName>
        <fullName evidence="4">ATP-binding protein</fullName>
    </recommendedName>
</protein>
<gene>
    <name evidence="3" type="ORF">BLIG_00507</name>
</gene>
<name>C5E9E7_BIFLI</name>
<organism evidence="3">
    <name type="scientific">Bifidobacterium longum subsp. infantis CCUG 52486</name>
    <dbReference type="NCBI Taxonomy" id="537937"/>
    <lineage>
        <taxon>Bacteria</taxon>
        <taxon>Bacillati</taxon>
        <taxon>Actinomycetota</taxon>
        <taxon>Actinomycetes</taxon>
        <taxon>Bifidobacteriales</taxon>
        <taxon>Bifidobacteriaceae</taxon>
        <taxon>Bifidobacterium</taxon>
    </lineage>
</organism>
<dbReference type="EMBL" id="DS990238">
    <property type="protein sequence ID" value="EEQ54556.1"/>
    <property type="molecule type" value="Genomic_DNA"/>
</dbReference>
<sequence>MREAHMAVESSEIQRGEYLPRVADGLLTQALQSSGAVQIKGPKWCGKTATAERQSASQVFMQDPDRSATLLALADTKPSLILRGEEPRLIDEWQMAPQLWDAVRFAIDRGRGRGRFILTGSATPQQEPAHSGVGRIARLTMRTMSLFESQESTGVVSLGELFDGNHDVSGFSDFDIENTAFALCRGGWPEAVVESRVNVALRMAADYVEELLDSDINRMDGIKRNKTWMRLIMRSYARNISSQASQSTIAADMQGEPPSEGTLSDYLDALSRACVTEDLPAWNPRLRSKTAVRTSPTRHFSDPSIACAVLHATPEKLLNDFETFGLLFESMCIRDLRVYADALGGDVFHYRDKTGLESDAVIGLHDGRWALIEVKLGEKQVDIAAAHLKKLADRIDQDHEGRPSFLMVLTATAAAYRRDDGVLVVPLATLAP</sequence>
<dbReference type="AlphaFoldDB" id="C5E9E7"/>
<reference evidence="3" key="1">
    <citation type="submission" date="2008-08" db="EMBL/GenBank/DDBJ databases">
        <title>Annotation of Bifidobacterium longum subsp. infantis CCUG 52486.</title>
        <authorList>
            <consortium name="The Broad Institute Genome Sequencing Platform"/>
            <person name="Gougoulias C."/>
            <person name="Tuohy K.M."/>
            <person name="Gibson G.R."/>
            <person name="Ward D."/>
            <person name="Mehta T."/>
            <person name="Young S."/>
            <person name="Jaffe D."/>
            <person name="Gnerre S."/>
            <person name="Berlin A."/>
            <person name="Heiman D."/>
            <person name="Hepburn T."/>
            <person name="Shea T."/>
            <person name="Sykes S."/>
            <person name="Alvarado L."/>
            <person name="Kodira C."/>
            <person name="Borodovsky M."/>
            <person name="Lander E."/>
            <person name="Galagan J."/>
            <person name="Nusbaum C."/>
            <person name="Birren B."/>
        </authorList>
    </citation>
    <scope>NUCLEOTIDE SEQUENCE [LARGE SCALE GENOMIC DNA]</scope>
    <source>
        <strain evidence="3">CCUG 52486</strain>
    </source>
</reference>
<accession>C5E9E7</accession>
<evidence type="ECO:0000259" key="2">
    <source>
        <dbReference type="Pfam" id="PF13635"/>
    </source>
</evidence>
<dbReference type="InterPro" id="IPR041682">
    <property type="entry name" value="AAA_14"/>
</dbReference>
<dbReference type="PANTHER" id="PTHR43566:SF2">
    <property type="entry name" value="DUF4143 DOMAIN-CONTAINING PROTEIN"/>
    <property type="match status" value="1"/>
</dbReference>
<evidence type="ECO:0000313" key="3">
    <source>
        <dbReference type="EMBL" id="EEQ54556.1"/>
    </source>
</evidence>
<dbReference type="Pfam" id="PF13635">
    <property type="entry name" value="DUF4143"/>
    <property type="match status" value="1"/>
</dbReference>
<evidence type="ECO:0000259" key="1">
    <source>
        <dbReference type="Pfam" id="PF13173"/>
    </source>
</evidence>
<evidence type="ECO:0008006" key="4">
    <source>
        <dbReference type="Google" id="ProtNLM"/>
    </source>
</evidence>
<dbReference type="PANTHER" id="PTHR43566">
    <property type="entry name" value="CONSERVED PROTEIN"/>
    <property type="match status" value="1"/>
</dbReference>
<feature type="domain" description="DUF4143" evidence="2">
    <location>
        <begin position="214"/>
        <end position="376"/>
    </location>
</feature>
<dbReference type="Pfam" id="PF13173">
    <property type="entry name" value="AAA_14"/>
    <property type="match status" value="1"/>
</dbReference>
<dbReference type="InterPro" id="IPR025420">
    <property type="entry name" value="DUF4143"/>
</dbReference>